<dbReference type="PANTHER" id="PTHR12956:SF27">
    <property type="entry name" value="TRANSMEMBRANE PROTEIN"/>
    <property type="match status" value="1"/>
</dbReference>
<evidence type="ECO:0000259" key="2">
    <source>
        <dbReference type="Pfam" id="PF04765"/>
    </source>
</evidence>
<reference evidence="3" key="1">
    <citation type="journal article" date="2013" name="Nature">
        <title>Draft genome of the wheat A-genome progenitor Triticum urartu.</title>
        <authorList>
            <person name="Ling H.Q."/>
            <person name="Zhao S."/>
            <person name="Liu D."/>
            <person name="Wang J."/>
            <person name="Sun H."/>
            <person name="Zhang C."/>
            <person name="Fan H."/>
            <person name="Li D."/>
            <person name="Dong L."/>
            <person name="Tao Y."/>
            <person name="Gao C."/>
            <person name="Wu H."/>
            <person name="Li Y."/>
            <person name="Cui Y."/>
            <person name="Guo X."/>
            <person name="Zheng S."/>
            <person name="Wang B."/>
            <person name="Yu K."/>
            <person name="Liang Q."/>
            <person name="Yang W."/>
            <person name="Lou X."/>
            <person name="Chen J."/>
            <person name="Feng M."/>
            <person name="Jian J."/>
            <person name="Zhang X."/>
            <person name="Luo G."/>
            <person name="Jiang Y."/>
            <person name="Liu J."/>
            <person name="Wang Z."/>
            <person name="Sha Y."/>
            <person name="Zhang B."/>
            <person name="Wu H."/>
            <person name="Tang D."/>
            <person name="Shen Q."/>
            <person name="Xue P."/>
            <person name="Zou S."/>
            <person name="Wang X."/>
            <person name="Liu X."/>
            <person name="Wang F."/>
            <person name="Yang Y."/>
            <person name="An X."/>
            <person name="Dong Z."/>
            <person name="Zhang K."/>
            <person name="Zhang X."/>
            <person name="Luo M.C."/>
            <person name="Dvorak J."/>
            <person name="Tong Y."/>
            <person name="Wang J."/>
            <person name="Yang H."/>
            <person name="Li Z."/>
            <person name="Wang D."/>
            <person name="Zhang A."/>
            <person name="Wang J."/>
        </authorList>
    </citation>
    <scope>NUCLEOTIDE SEQUENCE</scope>
</reference>
<dbReference type="AlphaFoldDB" id="M8A1S8"/>
<feature type="domain" description="TOD1/MUCI70 glycosyltransferase-like" evidence="2">
    <location>
        <begin position="76"/>
        <end position="135"/>
    </location>
</feature>
<evidence type="ECO:0000313" key="3">
    <source>
        <dbReference type="EMBL" id="EMS66292.1"/>
    </source>
</evidence>
<dbReference type="InterPro" id="IPR048354">
    <property type="entry name" value="TOD1_MUCI70_glycTrfase_dom"/>
</dbReference>
<dbReference type="InterPro" id="IPR006852">
    <property type="entry name" value="TOD1_MUCI70"/>
</dbReference>
<evidence type="ECO:0000256" key="1">
    <source>
        <dbReference type="SAM" id="MobiDB-lite"/>
    </source>
</evidence>
<sequence length="135" mass="15236">MQRRWRLGGGGRRRDGEAEEAVGGGGGGGRRTGKMHRKMSRRRVGSRQNEEELGDEGMVAGGTKIGTSPSRSSARERDVPEGSFIVRAHTPMSNLFSCLWFNEANRFTSHDQLSFTYTYLKLRRMNAGRYFLNMF</sequence>
<name>M8A1S8_TRIUA</name>
<feature type="compositionally biased region" description="Basic residues" evidence="1">
    <location>
        <begin position="31"/>
        <end position="45"/>
    </location>
</feature>
<organism evidence="3">
    <name type="scientific">Triticum urartu</name>
    <name type="common">Red wild einkorn</name>
    <name type="synonym">Crithodium urartu</name>
    <dbReference type="NCBI Taxonomy" id="4572"/>
    <lineage>
        <taxon>Eukaryota</taxon>
        <taxon>Viridiplantae</taxon>
        <taxon>Streptophyta</taxon>
        <taxon>Embryophyta</taxon>
        <taxon>Tracheophyta</taxon>
        <taxon>Spermatophyta</taxon>
        <taxon>Magnoliopsida</taxon>
        <taxon>Liliopsida</taxon>
        <taxon>Poales</taxon>
        <taxon>Poaceae</taxon>
        <taxon>BOP clade</taxon>
        <taxon>Pooideae</taxon>
        <taxon>Triticodae</taxon>
        <taxon>Triticeae</taxon>
        <taxon>Triticinae</taxon>
        <taxon>Triticum</taxon>
    </lineage>
</organism>
<accession>M8A1S8</accession>
<dbReference type="EMBL" id="KD033370">
    <property type="protein sequence ID" value="EMS66292.1"/>
    <property type="molecule type" value="Genomic_DNA"/>
</dbReference>
<dbReference type="STRING" id="4572.M8A1S8"/>
<feature type="region of interest" description="Disordered" evidence="1">
    <location>
        <begin position="1"/>
        <end position="78"/>
    </location>
</feature>
<dbReference type="Pfam" id="PF04765">
    <property type="entry name" value="TOD1_MUCI70"/>
    <property type="match status" value="1"/>
</dbReference>
<gene>
    <name evidence="3" type="ORF">TRIUR3_01757</name>
</gene>
<proteinExistence type="predicted"/>
<dbReference type="PANTHER" id="PTHR12956">
    <property type="entry name" value="ALKALINE CERAMIDASE-RELATED"/>
    <property type="match status" value="1"/>
</dbReference>
<protein>
    <recommendedName>
        <fullName evidence="2">TOD1/MUCI70 glycosyltransferase-like domain-containing protein</fullName>
    </recommendedName>
</protein>